<feature type="compositionally biased region" description="Basic and acidic residues" evidence="1">
    <location>
        <begin position="16"/>
        <end position="41"/>
    </location>
</feature>
<sequence length="197" mass="21409">MADVLFWACPKRKPKRRDDHRLGDKNIDTPEGSRHARHENALRPPGCGTGLETAARCRAGQIRGAAGAAASGCSADASATVRRAEAGPPTALRPAGGGGKGVPFLTATEILSTDSAEDGFDNWTHQKQTVITDTKSPKIYTRYRSAAVRQILIRGTQDTSDPPGPETHYPQHYQQVGQVHRIRERRPRRAVPGIIFN</sequence>
<gene>
    <name evidence="2" type="ORF">SKAU_G00375250</name>
</gene>
<protein>
    <submittedName>
        <fullName evidence="2">Uncharacterized protein</fullName>
    </submittedName>
</protein>
<keyword evidence="3" id="KW-1185">Reference proteome</keyword>
<name>A0A9Q1EGY3_SYNKA</name>
<proteinExistence type="predicted"/>
<comment type="caution">
    <text evidence="2">The sequence shown here is derived from an EMBL/GenBank/DDBJ whole genome shotgun (WGS) entry which is preliminary data.</text>
</comment>
<accession>A0A9Q1EGY3</accession>
<evidence type="ECO:0000313" key="2">
    <source>
        <dbReference type="EMBL" id="KAJ8338559.1"/>
    </source>
</evidence>
<evidence type="ECO:0000256" key="1">
    <source>
        <dbReference type="SAM" id="MobiDB-lite"/>
    </source>
</evidence>
<organism evidence="2 3">
    <name type="scientific">Synaphobranchus kaupii</name>
    <name type="common">Kaup's arrowtooth eel</name>
    <dbReference type="NCBI Taxonomy" id="118154"/>
    <lineage>
        <taxon>Eukaryota</taxon>
        <taxon>Metazoa</taxon>
        <taxon>Chordata</taxon>
        <taxon>Craniata</taxon>
        <taxon>Vertebrata</taxon>
        <taxon>Euteleostomi</taxon>
        <taxon>Actinopterygii</taxon>
        <taxon>Neopterygii</taxon>
        <taxon>Teleostei</taxon>
        <taxon>Anguilliformes</taxon>
        <taxon>Synaphobranchidae</taxon>
        <taxon>Synaphobranchus</taxon>
    </lineage>
</organism>
<reference evidence="2" key="1">
    <citation type="journal article" date="2023" name="Science">
        <title>Genome structures resolve the early diversification of teleost fishes.</title>
        <authorList>
            <person name="Parey E."/>
            <person name="Louis A."/>
            <person name="Montfort J."/>
            <person name="Bouchez O."/>
            <person name="Roques C."/>
            <person name="Iampietro C."/>
            <person name="Lluch J."/>
            <person name="Castinel A."/>
            <person name="Donnadieu C."/>
            <person name="Desvignes T."/>
            <person name="Floi Bucao C."/>
            <person name="Jouanno E."/>
            <person name="Wen M."/>
            <person name="Mejri S."/>
            <person name="Dirks R."/>
            <person name="Jansen H."/>
            <person name="Henkel C."/>
            <person name="Chen W.J."/>
            <person name="Zahm M."/>
            <person name="Cabau C."/>
            <person name="Klopp C."/>
            <person name="Thompson A.W."/>
            <person name="Robinson-Rechavi M."/>
            <person name="Braasch I."/>
            <person name="Lecointre G."/>
            <person name="Bobe J."/>
            <person name="Postlethwait J.H."/>
            <person name="Berthelot C."/>
            <person name="Roest Crollius H."/>
            <person name="Guiguen Y."/>
        </authorList>
    </citation>
    <scope>NUCLEOTIDE SEQUENCE</scope>
    <source>
        <strain evidence="2">WJC10195</strain>
    </source>
</reference>
<feature type="region of interest" description="Disordered" evidence="1">
    <location>
        <begin position="9"/>
        <end position="47"/>
    </location>
</feature>
<dbReference type="AlphaFoldDB" id="A0A9Q1EGY3"/>
<dbReference type="EMBL" id="JAINUF010000018">
    <property type="protein sequence ID" value="KAJ8338559.1"/>
    <property type="molecule type" value="Genomic_DNA"/>
</dbReference>
<dbReference type="Proteomes" id="UP001152622">
    <property type="component" value="Chromosome 18"/>
</dbReference>
<evidence type="ECO:0000313" key="3">
    <source>
        <dbReference type="Proteomes" id="UP001152622"/>
    </source>
</evidence>